<dbReference type="SUPFAM" id="SSF55909">
    <property type="entry name" value="Pentein"/>
    <property type="match status" value="1"/>
</dbReference>
<evidence type="ECO:0000256" key="4">
    <source>
        <dbReference type="PIRSR" id="PIRSR633199-2"/>
    </source>
</evidence>
<dbReference type="Gene3D" id="3.75.10.10">
    <property type="entry name" value="L-arginine/glycine Amidinotransferase, Chain A"/>
    <property type="match status" value="1"/>
</dbReference>
<gene>
    <name evidence="5" type="ORF">AVDCRST_MAG67-3542</name>
</gene>
<dbReference type="GO" id="GO:0016597">
    <property type="term" value="F:amino acid binding"/>
    <property type="evidence" value="ECO:0007669"/>
    <property type="project" value="TreeGrafter"/>
</dbReference>
<accession>A0A6J4TJA9</accession>
<evidence type="ECO:0000256" key="1">
    <source>
        <dbReference type="ARBA" id="ARBA00008532"/>
    </source>
</evidence>
<organism evidence="5">
    <name type="scientific">uncultured Solirubrobacteraceae bacterium</name>
    <dbReference type="NCBI Taxonomy" id="1162706"/>
    <lineage>
        <taxon>Bacteria</taxon>
        <taxon>Bacillati</taxon>
        <taxon>Actinomycetota</taxon>
        <taxon>Thermoleophilia</taxon>
        <taxon>Solirubrobacterales</taxon>
        <taxon>Solirubrobacteraceae</taxon>
        <taxon>environmental samples</taxon>
    </lineage>
</organism>
<dbReference type="PANTHER" id="PTHR12737:SF9">
    <property type="entry name" value="DIMETHYLARGININASE"/>
    <property type="match status" value="1"/>
</dbReference>
<feature type="binding site" evidence="4">
    <location>
        <position position="281"/>
    </location>
    <ligand>
        <name>substrate</name>
    </ligand>
</feature>
<feature type="binding site" evidence="4">
    <location>
        <position position="59"/>
    </location>
    <ligand>
        <name>substrate</name>
    </ligand>
</feature>
<keyword evidence="2 5" id="KW-0378">Hydrolase</keyword>
<feature type="binding site" evidence="4">
    <location>
        <position position="172"/>
    </location>
    <ligand>
        <name>substrate</name>
    </ligand>
</feature>
<dbReference type="GO" id="GO:0045429">
    <property type="term" value="P:positive regulation of nitric oxide biosynthetic process"/>
    <property type="evidence" value="ECO:0007669"/>
    <property type="project" value="TreeGrafter"/>
</dbReference>
<feature type="binding site" evidence="4">
    <location>
        <begin position="106"/>
        <end position="107"/>
    </location>
    <ligand>
        <name>substrate</name>
    </ligand>
</feature>
<dbReference type="GO" id="GO:0000052">
    <property type="term" value="P:citrulline metabolic process"/>
    <property type="evidence" value="ECO:0007669"/>
    <property type="project" value="TreeGrafter"/>
</dbReference>
<comment type="similarity">
    <text evidence="1">Belongs to the DDAH family.</text>
</comment>
<feature type="binding site" evidence="4">
    <location>
        <position position="126"/>
    </location>
    <ligand>
        <name>substrate</name>
    </ligand>
</feature>
<proteinExistence type="inferred from homology"/>
<dbReference type="NCBIfam" id="NF045660">
    <property type="entry name" value="DiMthArgaseDdahStm"/>
    <property type="match status" value="1"/>
</dbReference>
<name>A0A6J4TJA9_9ACTN</name>
<protein>
    <submittedName>
        <fullName evidence="5">NG,NG-dimethylarginine dimethylaminohydrolase 1</fullName>
        <ecNumber evidence="5">3.5.3.18</ecNumber>
    </submittedName>
</protein>
<dbReference type="AlphaFoldDB" id="A0A6J4TJA9"/>
<reference evidence="5" key="1">
    <citation type="submission" date="2020-02" db="EMBL/GenBank/DDBJ databases">
        <authorList>
            <person name="Meier V. D."/>
        </authorList>
    </citation>
    <scope>NUCLEOTIDE SEQUENCE</scope>
    <source>
        <strain evidence="5">AVDCRST_MAG67</strain>
    </source>
</reference>
<evidence type="ECO:0000313" key="5">
    <source>
        <dbReference type="EMBL" id="CAA9524840.1"/>
    </source>
</evidence>
<dbReference type="EMBL" id="CADCVQ010000150">
    <property type="protein sequence ID" value="CAA9524840.1"/>
    <property type="molecule type" value="Genomic_DNA"/>
</dbReference>
<feature type="active site" description="Proton donor" evidence="3">
    <location>
        <position position="202"/>
    </location>
</feature>
<dbReference type="GO" id="GO:0016403">
    <property type="term" value="F:dimethylargininase activity"/>
    <property type="evidence" value="ECO:0007669"/>
    <property type="project" value="UniProtKB-EC"/>
</dbReference>
<feature type="active site" description="Nucleophile" evidence="3">
    <location>
        <position position="287"/>
    </location>
</feature>
<dbReference type="PANTHER" id="PTHR12737">
    <property type="entry name" value="DIMETHYLARGININE DIMETHYLAMINOHYDROLASE"/>
    <property type="match status" value="1"/>
</dbReference>
<dbReference type="InterPro" id="IPR033199">
    <property type="entry name" value="DDAH-like"/>
</dbReference>
<dbReference type="GO" id="GO:0006525">
    <property type="term" value="P:arginine metabolic process"/>
    <property type="evidence" value="ECO:0007669"/>
    <property type="project" value="TreeGrafter"/>
</dbReference>
<evidence type="ECO:0000256" key="3">
    <source>
        <dbReference type="PIRSR" id="PIRSR633199-1"/>
    </source>
</evidence>
<evidence type="ECO:0000256" key="2">
    <source>
        <dbReference type="ARBA" id="ARBA00022801"/>
    </source>
</evidence>
<dbReference type="EC" id="3.5.3.18" evidence="5"/>
<sequence>MSTPKTILMANDSSRFRKRPYRLQARSATVALRALPSLRRVFPRILARRPSPTLAAGELTHLDRVPVDADLALAQWHGYVDAFGSRGWEVIEIAAADEHPDGVFVEDSVVIFGDLAVLASPGADSRRGELATVARVLDDMALAMHRIELPGTLDGGDVLKVGRTAYVGRSARTNEAGVQQLREILAPAGWTVVAVPVTKVLHLKSAVTALPDGTIVGRSENVDDPSVFPEFLEVPEAHGTAVVDLGDGAVLMSADAPQSAALLRARGLDVVGVSITEFEKLEGCVTCLSVRIRHAP</sequence>
<feature type="binding site" evidence="4">
    <location>
        <position position="101"/>
    </location>
    <ligand>
        <name>substrate</name>
    </ligand>
</feature>